<feature type="domain" description="Tf2-1-like SH3-like" evidence="1">
    <location>
        <begin position="103"/>
        <end position="168"/>
    </location>
</feature>
<dbReference type="AlphaFoldDB" id="A0A0A9CHQ3"/>
<dbReference type="InterPro" id="IPR056924">
    <property type="entry name" value="SH3_Tf2-1"/>
</dbReference>
<dbReference type="InterPro" id="IPR036397">
    <property type="entry name" value="RNaseH_sf"/>
</dbReference>
<dbReference type="Pfam" id="PF24626">
    <property type="entry name" value="SH3_Tf2-1"/>
    <property type="match status" value="1"/>
</dbReference>
<organism evidence="2">
    <name type="scientific">Arundo donax</name>
    <name type="common">Giant reed</name>
    <name type="synonym">Donax arundinaceus</name>
    <dbReference type="NCBI Taxonomy" id="35708"/>
    <lineage>
        <taxon>Eukaryota</taxon>
        <taxon>Viridiplantae</taxon>
        <taxon>Streptophyta</taxon>
        <taxon>Embryophyta</taxon>
        <taxon>Tracheophyta</taxon>
        <taxon>Spermatophyta</taxon>
        <taxon>Magnoliopsida</taxon>
        <taxon>Liliopsida</taxon>
        <taxon>Poales</taxon>
        <taxon>Poaceae</taxon>
        <taxon>PACMAD clade</taxon>
        <taxon>Arundinoideae</taxon>
        <taxon>Arundineae</taxon>
        <taxon>Arundo</taxon>
    </lineage>
</organism>
<evidence type="ECO:0000259" key="1">
    <source>
        <dbReference type="Pfam" id="PF24626"/>
    </source>
</evidence>
<dbReference type="GO" id="GO:0003676">
    <property type="term" value="F:nucleic acid binding"/>
    <property type="evidence" value="ECO:0007669"/>
    <property type="project" value="InterPro"/>
</dbReference>
<name>A0A0A9CHQ3_ARUDO</name>
<dbReference type="Gene3D" id="3.30.420.10">
    <property type="entry name" value="Ribonuclease H-like superfamily/Ribonuclease H"/>
    <property type="match status" value="1"/>
</dbReference>
<sequence>MYLRCLTGDRPKQWLCWLPWAKYCFNTAYHLALKDSPFKIIYGRSPPSLCSADRGEAQVPAVEQYLKERDEFLQDVREHLLQAQEQAKLYYDVKHTPVAFGVGDWVWLKLLHRPIASLATPMKGKLAPRFYGLFQIVERIGDVAYHLKLPKKAKIHYVFHVGVLKKFHGQLPQDVQQLPHIVNG</sequence>
<accession>A0A0A9CHQ3</accession>
<reference evidence="2" key="2">
    <citation type="journal article" date="2015" name="Data Brief">
        <title>Shoot transcriptome of the giant reed, Arundo donax.</title>
        <authorList>
            <person name="Barrero R.A."/>
            <person name="Guerrero F.D."/>
            <person name="Moolhuijzen P."/>
            <person name="Goolsby J.A."/>
            <person name="Tidwell J."/>
            <person name="Bellgard S.E."/>
            <person name="Bellgard M.I."/>
        </authorList>
    </citation>
    <scope>NUCLEOTIDE SEQUENCE</scope>
    <source>
        <tissue evidence="2">Shoot tissue taken approximately 20 cm above the soil surface</tissue>
    </source>
</reference>
<dbReference type="EMBL" id="GBRH01226858">
    <property type="protein sequence ID" value="JAD71037.1"/>
    <property type="molecule type" value="Transcribed_RNA"/>
</dbReference>
<evidence type="ECO:0000313" key="2">
    <source>
        <dbReference type="EMBL" id="JAD71037.1"/>
    </source>
</evidence>
<reference evidence="2" key="1">
    <citation type="submission" date="2014-09" db="EMBL/GenBank/DDBJ databases">
        <authorList>
            <person name="Magalhaes I.L.F."/>
            <person name="Oliveira U."/>
            <person name="Santos F.R."/>
            <person name="Vidigal T.H.D.A."/>
            <person name="Brescovit A.D."/>
            <person name="Santos A.J."/>
        </authorList>
    </citation>
    <scope>NUCLEOTIDE SEQUENCE</scope>
    <source>
        <tissue evidence="2">Shoot tissue taken approximately 20 cm above the soil surface</tissue>
    </source>
</reference>
<dbReference type="PANTHER" id="PTHR46148:SF52">
    <property type="entry name" value="OS04G0603800 PROTEIN"/>
    <property type="match status" value="1"/>
</dbReference>
<dbReference type="PANTHER" id="PTHR46148">
    <property type="entry name" value="CHROMO DOMAIN-CONTAINING PROTEIN"/>
    <property type="match status" value="1"/>
</dbReference>
<proteinExistence type="predicted"/>
<protein>
    <recommendedName>
        <fullName evidence="1">Tf2-1-like SH3-like domain-containing protein</fullName>
    </recommendedName>
</protein>